<dbReference type="GO" id="GO:0016491">
    <property type="term" value="F:oxidoreductase activity"/>
    <property type="evidence" value="ECO:0007669"/>
    <property type="project" value="InterPro"/>
</dbReference>
<organism evidence="2 3">
    <name type="scientific">Microbispora cellulosiformans</name>
    <dbReference type="NCBI Taxonomy" id="2614688"/>
    <lineage>
        <taxon>Bacteria</taxon>
        <taxon>Bacillati</taxon>
        <taxon>Actinomycetota</taxon>
        <taxon>Actinomycetes</taxon>
        <taxon>Streptosporangiales</taxon>
        <taxon>Streptosporangiaceae</taxon>
        <taxon>Microbispora</taxon>
    </lineage>
</organism>
<sequence length="185" mass="20301">MIKVGVIIGSTRPGRNGAAVAHWVHDLAVKRGDAEYELVDLEDYALPHLDEPIPAAARQYQHAHTKKWSQAVAALDAFVFVTPEYNRSTTGVLKTAIDFLYAEWENKAAGFVGYGVNGGARAIEHLRQILGTAAVAGVAPQVTLSIHDDFENFSDFRPAARHEDVLRLMLDQVVAWAEALRTVRA</sequence>
<gene>
    <name evidence="2" type="ORF">F5972_35080</name>
</gene>
<feature type="domain" description="NADPH-dependent FMN reductase-like" evidence="1">
    <location>
        <begin position="2"/>
        <end position="148"/>
    </location>
</feature>
<protein>
    <submittedName>
        <fullName evidence="2">NAD(P)H-dependent oxidoreductase</fullName>
    </submittedName>
</protein>
<dbReference type="AlphaFoldDB" id="A0A5J5JU73"/>
<dbReference type="InterPro" id="IPR005025">
    <property type="entry name" value="FMN_Rdtase-like_dom"/>
</dbReference>
<dbReference type="PANTHER" id="PTHR30543:SF21">
    <property type="entry name" value="NAD(P)H-DEPENDENT FMN REDUCTASE LOT6"/>
    <property type="match status" value="1"/>
</dbReference>
<dbReference type="Proteomes" id="UP000327011">
    <property type="component" value="Unassembled WGS sequence"/>
</dbReference>
<accession>A0A5J5JU73</accession>
<evidence type="ECO:0000259" key="1">
    <source>
        <dbReference type="Pfam" id="PF03358"/>
    </source>
</evidence>
<dbReference type="Pfam" id="PF03358">
    <property type="entry name" value="FMN_red"/>
    <property type="match status" value="1"/>
</dbReference>
<dbReference type="SUPFAM" id="SSF52218">
    <property type="entry name" value="Flavoproteins"/>
    <property type="match status" value="1"/>
</dbReference>
<dbReference type="RefSeq" id="WP_150940184.1">
    <property type="nucleotide sequence ID" value="NZ_VYTZ01000023.1"/>
</dbReference>
<dbReference type="GO" id="GO:0005829">
    <property type="term" value="C:cytosol"/>
    <property type="evidence" value="ECO:0007669"/>
    <property type="project" value="TreeGrafter"/>
</dbReference>
<reference evidence="2 3" key="1">
    <citation type="submission" date="2019-09" db="EMBL/GenBank/DDBJ databases">
        <title>Screening of Novel Bioactive Compounds from Soil-Associated.</title>
        <authorList>
            <person name="Gong X."/>
        </authorList>
    </citation>
    <scope>NUCLEOTIDE SEQUENCE [LARGE SCALE GENOMIC DNA]</scope>
    <source>
        <strain evidence="2 3">Gxj-6</strain>
    </source>
</reference>
<keyword evidence="3" id="KW-1185">Reference proteome</keyword>
<dbReference type="EMBL" id="VYTZ01000023">
    <property type="protein sequence ID" value="KAA9373461.1"/>
    <property type="molecule type" value="Genomic_DNA"/>
</dbReference>
<dbReference type="InterPro" id="IPR029039">
    <property type="entry name" value="Flavoprotein-like_sf"/>
</dbReference>
<dbReference type="Gene3D" id="3.40.50.360">
    <property type="match status" value="1"/>
</dbReference>
<evidence type="ECO:0000313" key="2">
    <source>
        <dbReference type="EMBL" id="KAA9373461.1"/>
    </source>
</evidence>
<dbReference type="InterPro" id="IPR050712">
    <property type="entry name" value="NAD(P)H-dep_reductase"/>
</dbReference>
<proteinExistence type="predicted"/>
<dbReference type="GO" id="GO:0010181">
    <property type="term" value="F:FMN binding"/>
    <property type="evidence" value="ECO:0007669"/>
    <property type="project" value="TreeGrafter"/>
</dbReference>
<evidence type="ECO:0000313" key="3">
    <source>
        <dbReference type="Proteomes" id="UP000327011"/>
    </source>
</evidence>
<dbReference type="PANTHER" id="PTHR30543">
    <property type="entry name" value="CHROMATE REDUCTASE"/>
    <property type="match status" value="1"/>
</dbReference>
<comment type="caution">
    <text evidence="2">The sequence shown here is derived from an EMBL/GenBank/DDBJ whole genome shotgun (WGS) entry which is preliminary data.</text>
</comment>
<name>A0A5J5JU73_9ACTN</name>